<dbReference type="Proteomes" id="UP000248783">
    <property type="component" value="Unassembled WGS sequence"/>
</dbReference>
<evidence type="ECO:0000313" key="1">
    <source>
        <dbReference type="EMBL" id="PZR55259.1"/>
    </source>
</evidence>
<dbReference type="EMBL" id="QKWH01000001">
    <property type="protein sequence ID" value="PZR55259.1"/>
    <property type="molecule type" value="Genomic_DNA"/>
</dbReference>
<name>A0A2W5WUW1_9MICO</name>
<accession>A0A2W5WUW1</accession>
<evidence type="ECO:0000313" key="2">
    <source>
        <dbReference type="Proteomes" id="UP000248783"/>
    </source>
</evidence>
<comment type="caution">
    <text evidence="1">The sequence shown here is derived from an EMBL/GenBank/DDBJ whole genome shotgun (WGS) entry which is preliminary data.</text>
</comment>
<sequence>MTDRIETTAALDALAETVSDWLAGSPAAHHGRDNLDEGYSYIEVYREDQWNALSRHIAVRVHGALAEAEARGAREATERGLRDVAAVVDAVLAVVTKHERSGAQARAAGEIVYPVLVGAVCEEIRAALVPRAEQAGGDRG</sequence>
<proteinExistence type="predicted"/>
<keyword evidence="2" id="KW-1185">Reference proteome</keyword>
<dbReference type="RefSeq" id="WP_111249623.1">
    <property type="nucleotide sequence ID" value="NZ_QKWH01000001.1"/>
</dbReference>
<protein>
    <submittedName>
        <fullName evidence="1">Uncharacterized protein</fullName>
    </submittedName>
</protein>
<dbReference type="AlphaFoldDB" id="A0A2W5WUW1"/>
<gene>
    <name evidence="1" type="ORF">DNL40_02490</name>
</gene>
<reference evidence="1 2" key="1">
    <citation type="submission" date="2018-06" db="EMBL/GenBank/DDBJ databases">
        <title>Whole genome sequencing of a novel hydrocarbon degrading bacterial strain, PW21 isolated from oil contaminated produced water sample.</title>
        <authorList>
            <person name="Nagkirti P."/>
            <person name="Shaikh A."/>
            <person name="Gowdaman V."/>
            <person name="Engineer A.E."/>
            <person name="Dagar S."/>
            <person name="Dhakephalkar P.K."/>
        </authorList>
    </citation>
    <scope>NUCLEOTIDE SEQUENCE [LARGE SCALE GENOMIC DNA]</scope>
    <source>
        <strain evidence="1 2">PW21</strain>
    </source>
</reference>
<organism evidence="1 2">
    <name type="scientific">Xylanimonas oleitrophica</name>
    <dbReference type="NCBI Taxonomy" id="2607479"/>
    <lineage>
        <taxon>Bacteria</taxon>
        <taxon>Bacillati</taxon>
        <taxon>Actinomycetota</taxon>
        <taxon>Actinomycetes</taxon>
        <taxon>Micrococcales</taxon>
        <taxon>Promicromonosporaceae</taxon>
        <taxon>Xylanimonas</taxon>
    </lineage>
</organism>